<protein>
    <submittedName>
        <fullName evidence="1">Uncharacterized protein</fullName>
    </submittedName>
</protein>
<accession>A0A833W288</accession>
<reference evidence="1" key="1">
    <citation type="submission" date="2020-04" db="EMBL/GenBank/DDBJ databases">
        <title>Hybrid Assembly of Korean Phytophthora infestans isolates.</title>
        <authorList>
            <person name="Prokchorchik M."/>
            <person name="Lee Y."/>
            <person name="Seo J."/>
            <person name="Cho J.-H."/>
            <person name="Park Y.-E."/>
            <person name="Jang D.-C."/>
            <person name="Im J.-S."/>
            <person name="Choi J.-G."/>
            <person name="Park H.-J."/>
            <person name="Lee G.-B."/>
            <person name="Lee Y.-G."/>
            <person name="Hong S.-Y."/>
            <person name="Cho K."/>
            <person name="Sohn K.H."/>
        </authorList>
    </citation>
    <scope>NUCLEOTIDE SEQUENCE</scope>
    <source>
        <strain evidence="1">KR_1_A1</strain>
    </source>
</reference>
<dbReference type="EMBL" id="WSZM01000174">
    <property type="protein sequence ID" value="KAF4039454.1"/>
    <property type="molecule type" value="Genomic_DNA"/>
</dbReference>
<dbReference type="AlphaFoldDB" id="A0A833W288"/>
<dbReference type="Proteomes" id="UP000602510">
    <property type="component" value="Unassembled WGS sequence"/>
</dbReference>
<organism evidence="1 2">
    <name type="scientific">Phytophthora infestans</name>
    <name type="common">Potato late blight agent</name>
    <name type="synonym">Botrytis infestans</name>
    <dbReference type="NCBI Taxonomy" id="4787"/>
    <lineage>
        <taxon>Eukaryota</taxon>
        <taxon>Sar</taxon>
        <taxon>Stramenopiles</taxon>
        <taxon>Oomycota</taxon>
        <taxon>Peronosporomycetes</taxon>
        <taxon>Peronosporales</taxon>
        <taxon>Peronosporaceae</taxon>
        <taxon>Phytophthora</taxon>
    </lineage>
</organism>
<evidence type="ECO:0000313" key="1">
    <source>
        <dbReference type="EMBL" id="KAF4039454.1"/>
    </source>
</evidence>
<gene>
    <name evidence="1" type="ORF">GN244_ATG08285</name>
</gene>
<evidence type="ECO:0000313" key="2">
    <source>
        <dbReference type="Proteomes" id="UP000602510"/>
    </source>
</evidence>
<comment type="caution">
    <text evidence="1">The sequence shown here is derived from an EMBL/GenBank/DDBJ whole genome shotgun (WGS) entry which is preliminary data.</text>
</comment>
<sequence length="110" mass="12710">MQPKRAKERASLRRGTWVKITSMWNGIYRTRTRKFSRACVGAPRRGFLATMYATNPNKINRLDRLSDILAFSSEDEEEAKPAQEIHRGHGLHLQRSFLHMLLSSPALEED</sequence>
<proteinExistence type="predicted"/>
<name>A0A833W288_PHYIN</name>
<keyword evidence="2" id="KW-1185">Reference proteome</keyword>